<proteinExistence type="predicted"/>
<dbReference type="GO" id="GO:0019867">
    <property type="term" value="C:outer membrane"/>
    <property type="evidence" value="ECO:0007669"/>
    <property type="project" value="InterPro"/>
</dbReference>
<comment type="subcellular location">
    <subcellularLocation>
        <location evidence="1">Membrane</location>
    </subcellularLocation>
</comment>
<evidence type="ECO:0000259" key="5">
    <source>
        <dbReference type="Pfam" id="PF07244"/>
    </source>
</evidence>
<dbReference type="EMBL" id="LNYC01000037">
    <property type="protein sequence ID" value="KTD00138.1"/>
    <property type="molecule type" value="Genomic_DNA"/>
</dbReference>
<feature type="domain" description="POTRA" evidence="5">
    <location>
        <begin position="183"/>
        <end position="251"/>
    </location>
</feature>
<comment type="caution">
    <text evidence="7">The sequence shown here is derived from an EMBL/GenBank/DDBJ whole genome shotgun (WGS) entry which is preliminary data.</text>
</comment>
<dbReference type="InterPro" id="IPR010827">
    <property type="entry name" value="BamA/TamA_POTRA"/>
</dbReference>
<dbReference type="Proteomes" id="UP000054785">
    <property type="component" value="Unassembled WGS sequence"/>
</dbReference>
<keyword evidence="8" id="KW-1185">Reference proteome</keyword>
<keyword evidence="3" id="KW-0732">Signal</keyword>
<evidence type="ECO:0000256" key="3">
    <source>
        <dbReference type="SAM" id="SignalP"/>
    </source>
</evidence>
<organism evidence="7 8">
    <name type="scientific">Legionella geestiana</name>
    <dbReference type="NCBI Taxonomy" id="45065"/>
    <lineage>
        <taxon>Bacteria</taxon>
        <taxon>Pseudomonadati</taxon>
        <taxon>Pseudomonadota</taxon>
        <taxon>Gammaproteobacteria</taxon>
        <taxon>Legionellales</taxon>
        <taxon>Legionellaceae</taxon>
        <taxon>Legionella</taxon>
    </lineage>
</organism>
<feature type="signal peptide" evidence="3">
    <location>
        <begin position="1"/>
        <end position="18"/>
    </location>
</feature>
<evidence type="ECO:0000313" key="7">
    <source>
        <dbReference type="EMBL" id="KTD00138.1"/>
    </source>
</evidence>
<evidence type="ECO:0000259" key="6">
    <source>
        <dbReference type="Pfam" id="PF17243"/>
    </source>
</evidence>
<evidence type="ECO:0000256" key="1">
    <source>
        <dbReference type="ARBA" id="ARBA00004370"/>
    </source>
</evidence>
<dbReference type="InterPro" id="IPR000184">
    <property type="entry name" value="Bac_surfAg_D15"/>
</dbReference>
<dbReference type="Gene3D" id="3.10.20.310">
    <property type="entry name" value="membrane protein fhac"/>
    <property type="match status" value="3"/>
</dbReference>
<dbReference type="Pfam" id="PF01103">
    <property type="entry name" value="Omp85"/>
    <property type="match status" value="1"/>
</dbReference>
<dbReference type="PATRIC" id="fig|45065.4.peg.1125"/>
<sequence>MLAGLLFTLLALPAFALAKGTDIRIKVSGISGEARENIILRLETFAVMRSDSPPDAESLRLEAEKALEPWGYFHARIKVETSANTWRVQVTPGNVIRLSSVKRSLRGEGANNARLLAALRTLPLKEGDAASSVAYENAKRILLDAADKEGFLKAHFSQSILRIDVDNNTADALIALDTGPQSYFGQVQFDPTYLSPELLRRYIPFKPGTPWSPDTLLAFNDNLAASGYFQTVSVRPLEADGNTLPVAVHLEPAAPMRYALGLGVGTDTGIRANAGLQVIPLNRAGHTFNANAQGSFRENILQGRYGIPGENPLSTQYNLTGTLSNLNYDSGYSNAFTATAARLWRSPTVQHTVSLNMLFERYRYTDAPTLDKLTPYPEVSLRLTNAINPLFTPSGFSLALNGLAANRAALSAVSFAQGSADLRLAYMIEPLRTRLYLHTLQAINHTPNIDEVPFSLALLLGGADNLRALSYNALGPGKRLTYGGFEIQKETFKNWFVTGFVDVGDVWNPTPFSLYRDAGAGLLWISPVGPIRVGFAQPLNSQWQPLMDKKPRLVINMGPDL</sequence>
<protein>
    <submittedName>
        <fullName evidence="7">Surface antigen</fullName>
    </submittedName>
</protein>
<feature type="domain" description="Bacterial surface antigen (D15)" evidence="4">
    <location>
        <begin position="388"/>
        <end position="544"/>
    </location>
</feature>
<feature type="domain" description="TamA POTRA" evidence="6">
    <location>
        <begin position="25"/>
        <end position="91"/>
    </location>
</feature>
<evidence type="ECO:0000313" key="8">
    <source>
        <dbReference type="Proteomes" id="UP000054785"/>
    </source>
</evidence>
<name>A0A0W0TWY1_9GAMM</name>
<dbReference type="RefSeq" id="WP_028386927.1">
    <property type="nucleotide sequence ID" value="NZ_CAAAHN010000001.1"/>
</dbReference>
<dbReference type="Pfam" id="PF17243">
    <property type="entry name" value="POTRA_TamA_1"/>
    <property type="match status" value="1"/>
</dbReference>
<gene>
    <name evidence="7" type="ORF">Lgee_1050</name>
</gene>
<dbReference type="Gene3D" id="2.40.160.50">
    <property type="entry name" value="membrane protein fhac: a member of the omp85/tpsb transporter family"/>
    <property type="match status" value="1"/>
</dbReference>
<dbReference type="STRING" id="45065.Lgee_1050"/>
<evidence type="ECO:0000259" key="4">
    <source>
        <dbReference type="Pfam" id="PF01103"/>
    </source>
</evidence>
<dbReference type="InterPro" id="IPR035243">
    <property type="entry name" value="TamA_POTRA_Dom_1"/>
</dbReference>
<reference evidence="7 8" key="1">
    <citation type="submission" date="2015-11" db="EMBL/GenBank/DDBJ databases">
        <title>Genomic analysis of 38 Legionella species identifies large and diverse effector repertoires.</title>
        <authorList>
            <person name="Burstein D."/>
            <person name="Amaro F."/>
            <person name="Zusman T."/>
            <person name="Lifshitz Z."/>
            <person name="Cohen O."/>
            <person name="Gilbert J.A."/>
            <person name="Pupko T."/>
            <person name="Shuman H.A."/>
            <person name="Segal G."/>
        </authorList>
    </citation>
    <scope>NUCLEOTIDE SEQUENCE [LARGE SCALE GENOMIC DNA]</scope>
    <source>
        <strain evidence="7 8">ATCC 49504</strain>
    </source>
</reference>
<evidence type="ECO:0000256" key="2">
    <source>
        <dbReference type="ARBA" id="ARBA00023136"/>
    </source>
</evidence>
<feature type="chain" id="PRO_5006913561" evidence="3">
    <location>
        <begin position="19"/>
        <end position="561"/>
    </location>
</feature>
<dbReference type="AlphaFoldDB" id="A0A0W0TWY1"/>
<dbReference type="Pfam" id="PF07244">
    <property type="entry name" value="POTRA"/>
    <property type="match status" value="1"/>
</dbReference>
<accession>A0A0W0TWY1</accession>
<keyword evidence="2" id="KW-0472">Membrane</keyword>